<feature type="binding site" evidence="2">
    <location>
        <position position="53"/>
    </location>
    <ligand>
        <name>substrate</name>
    </ligand>
</feature>
<dbReference type="Gene3D" id="3.40.1180.10">
    <property type="entry name" value="Decaprenyl diphosphate synthase-like"/>
    <property type="match status" value="1"/>
</dbReference>
<accession>A0ABX7PSM8</accession>
<feature type="binding site" evidence="2">
    <location>
        <position position="49"/>
    </location>
    <ligand>
        <name>substrate</name>
    </ligand>
</feature>
<comment type="function">
    <text evidence="2">Catalyzes the condensation of isopentenyl diphosphate (IPP) with allylic pyrophosphates generating different type of terpenoids.</text>
</comment>
<feature type="binding site" evidence="2">
    <location>
        <begin position="81"/>
        <end position="83"/>
    </location>
    <ligand>
        <name>substrate</name>
    </ligand>
</feature>
<dbReference type="Proteomes" id="UP000663088">
    <property type="component" value="Chromosome"/>
</dbReference>
<feature type="binding site" evidence="2">
    <location>
        <position position="36"/>
    </location>
    <ligand>
        <name>Mg(2+)</name>
        <dbReference type="ChEBI" id="CHEBI:18420"/>
    </ligand>
</feature>
<gene>
    <name evidence="3" type="ORF">EM20IM_05550</name>
</gene>
<dbReference type="SUPFAM" id="SSF64005">
    <property type="entry name" value="Undecaprenyl diphosphate synthase"/>
    <property type="match status" value="1"/>
</dbReference>
<dbReference type="EC" id="2.5.1.-" evidence="2"/>
<dbReference type="InterPro" id="IPR018520">
    <property type="entry name" value="UPP_synth-like_CS"/>
</dbReference>
<dbReference type="InterPro" id="IPR001441">
    <property type="entry name" value="UPP_synth-like"/>
</dbReference>
<comment type="cofactor">
    <cofactor evidence="2">
        <name>Mg(2+)</name>
        <dbReference type="ChEBI" id="CHEBI:18420"/>
    </cofactor>
    <text evidence="2">Binds 2 magnesium ions per subunit.</text>
</comment>
<evidence type="ECO:0000313" key="4">
    <source>
        <dbReference type="Proteomes" id="UP000663088"/>
    </source>
</evidence>
<dbReference type="PANTHER" id="PTHR10291">
    <property type="entry name" value="DEHYDRODOLICHYL DIPHOSPHATE SYNTHASE FAMILY MEMBER"/>
    <property type="match status" value="1"/>
</dbReference>
<comment type="similarity">
    <text evidence="2">Belongs to the UPP synthase family.</text>
</comment>
<proteinExistence type="inferred from homology"/>
<feature type="binding site" evidence="2">
    <location>
        <position position="87"/>
    </location>
    <ligand>
        <name>substrate</name>
    </ligand>
</feature>
<evidence type="ECO:0000313" key="3">
    <source>
        <dbReference type="EMBL" id="QSR85985.1"/>
    </source>
</evidence>
<protein>
    <recommendedName>
        <fullName evidence="2">Isoprenyl transferase</fullName>
        <ecNumber evidence="2">2.5.1.-</ecNumber>
    </recommendedName>
</protein>
<dbReference type="EMBL" id="CP065956">
    <property type="protein sequence ID" value="QSR85985.1"/>
    <property type="molecule type" value="Genomic_DNA"/>
</dbReference>
<feature type="binding site" evidence="2">
    <location>
        <position position="41"/>
    </location>
    <ligand>
        <name>substrate</name>
    </ligand>
</feature>
<feature type="binding site" evidence="2">
    <location>
        <position position="85"/>
    </location>
    <ligand>
        <name>substrate</name>
    </ligand>
</feature>
<organism evidence="3 4">
    <name type="scientific">Candidatus Methylacidiphilum infernorum</name>
    <dbReference type="NCBI Taxonomy" id="511746"/>
    <lineage>
        <taxon>Bacteria</taxon>
        <taxon>Pseudomonadati</taxon>
        <taxon>Verrucomicrobiota</taxon>
        <taxon>Methylacidiphilae</taxon>
        <taxon>Methylacidiphilales</taxon>
        <taxon>Methylacidiphilaceae</taxon>
        <taxon>Methylacidiphilum (ex Ratnadevi et al. 2023)</taxon>
    </lineage>
</organism>
<feature type="active site" evidence="2">
    <location>
        <position position="36"/>
    </location>
</feature>
<dbReference type="NCBIfam" id="NF011405">
    <property type="entry name" value="PRK14830.1"/>
    <property type="match status" value="1"/>
</dbReference>
<dbReference type="GO" id="GO:0016740">
    <property type="term" value="F:transferase activity"/>
    <property type="evidence" value="ECO:0007669"/>
    <property type="project" value="UniProtKB-KW"/>
</dbReference>
<keyword evidence="2" id="KW-0479">Metal-binding</keyword>
<feature type="binding site" evidence="2">
    <location>
        <position position="223"/>
    </location>
    <ligand>
        <name>Mg(2+)</name>
        <dbReference type="ChEBI" id="CHEBI:18420"/>
    </ligand>
</feature>
<dbReference type="NCBIfam" id="TIGR00055">
    <property type="entry name" value="uppS"/>
    <property type="match status" value="1"/>
</dbReference>
<dbReference type="HAMAP" id="MF_01139">
    <property type="entry name" value="ISPT"/>
    <property type="match status" value="1"/>
</dbReference>
<evidence type="ECO:0000256" key="2">
    <source>
        <dbReference type="HAMAP-Rule" id="MF_01139"/>
    </source>
</evidence>
<comment type="subunit">
    <text evidence="2">Homodimer.</text>
</comment>
<dbReference type="CDD" id="cd00475">
    <property type="entry name" value="Cis_IPPS"/>
    <property type="match status" value="1"/>
</dbReference>
<dbReference type="InterPro" id="IPR036424">
    <property type="entry name" value="UPP_synth-like_sf"/>
</dbReference>
<dbReference type="PANTHER" id="PTHR10291:SF0">
    <property type="entry name" value="DEHYDRODOLICHYL DIPHOSPHATE SYNTHASE 2"/>
    <property type="match status" value="1"/>
</dbReference>
<feature type="binding site" evidence="2">
    <location>
        <begin position="37"/>
        <end position="40"/>
    </location>
    <ligand>
        <name>substrate</name>
    </ligand>
</feature>
<keyword evidence="1 2" id="KW-0808">Transferase</keyword>
<feature type="binding site" evidence="2">
    <location>
        <position position="204"/>
    </location>
    <ligand>
        <name>substrate</name>
    </ligand>
</feature>
<keyword evidence="2" id="KW-0460">Magnesium</keyword>
<dbReference type="RefSeq" id="WP_206843741.1">
    <property type="nucleotide sequence ID" value="NZ_CP065956.1"/>
</dbReference>
<sequence>MNSARGYEQQGNNGGATHCSLLDSRNIPEHVAIIMDGNGRWAEKRNLARIEGHREGLNAAKEVVQTALEVGIHYLTLYVFSVDNWKRPYYEIKALMEMFEDFLSKNEEELVEKGIKLVTIGRRTDLPKGLQKQLLSTCKKTESNFKLVLTLALSYGSRLDILDAVKEIVKKALLGQVKISDINEELFKSHLSTSFCPDPDLLIRTSGEMRLSNFLLWESSYTEFYFTNTYWPDFRRQEFLEALGTFAKRQRRFGQVAVKN</sequence>
<keyword evidence="4" id="KW-1185">Reference proteome</keyword>
<reference evidence="3 4" key="1">
    <citation type="submission" date="2020-12" db="EMBL/GenBank/DDBJ databases">
        <authorList>
            <person name="Awala S.I."/>
            <person name="Gwak J.-H."/>
            <person name="Kim S.-J."/>
            <person name="Rhee S.-K."/>
        </authorList>
    </citation>
    <scope>NUCLEOTIDE SEQUENCE [LARGE SCALE GENOMIC DNA]</scope>
    <source>
        <strain evidence="3 4">IT5</strain>
    </source>
</reference>
<dbReference type="Pfam" id="PF01255">
    <property type="entry name" value="Prenyltransf"/>
    <property type="match status" value="1"/>
</dbReference>
<feature type="binding site" evidence="2">
    <location>
        <begin position="210"/>
        <end position="212"/>
    </location>
    <ligand>
        <name>substrate</name>
    </ligand>
</feature>
<evidence type="ECO:0000256" key="1">
    <source>
        <dbReference type="ARBA" id="ARBA00022679"/>
    </source>
</evidence>
<feature type="active site" description="Proton acceptor" evidence="2">
    <location>
        <position position="84"/>
    </location>
</feature>
<name>A0ABX7PSM8_9BACT</name>
<dbReference type="PROSITE" id="PS01066">
    <property type="entry name" value="UPP_SYNTHASE"/>
    <property type="match status" value="1"/>
</dbReference>